<accession>A0A1A9VB61</accession>
<protein>
    <submittedName>
        <fullName evidence="2">Uncharacterized protein</fullName>
    </submittedName>
</protein>
<proteinExistence type="predicted"/>
<evidence type="ECO:0000256" key="1">
    <source>
        <dbReference type="SAM" id="MobiDB-lite"/>
    </source>
</evidence>
<feature type="compositionally biased region" description="Basic and acidic residues" evidence="1">
    <location>
        <begin position="124"/>
        <end position="139"/>
    </location>
</feature>
<dbReference type="EnsemblMetazoa" id="GAUT031627-RA">
    <property type="protein sequence ID" value="GAUT031627-PA"/>
    <property type="gene ID" value="GAUT031627"/>
</dbReference>
<dbReference type="AlphaFoldDB" id="A0A1A9VB61"/>
<evidence type="ECO:0000313" key="2">
    <source>
        <dbReference type="EnsemblMetazoa" id="GAUT031627-PA"/>
    </source>
</evidence>
<organism evidence="2 3">
    <name type="scientific">Glossina austeni</name>
    <name type="common">Savannah tsetse fly</name>
    <dbReference type="NCBI Taxonomy" id="7395"/>
    <lineage>
        <taxon>Eukaryota</taxon>
        <taxon>Metazoa</taxon>
        <taxon>Ecdysozoa</taxon>
        <taxon>Arthropoda</taxon>
        <taxon>Hexapoda</taxon>
        <taxon>Insecta</taxon>
        <taxon>Pterygota</taxon>
        <taxon>Neoptera</taxon>
        <taxon>Endopterygota</taxon>
        <taxon>Diptera</taxon>
        <taxon>Brachycera</taxon>
        <taxon>Muscomorpha</taxon>
        <taxon>Hippoboscoidea</taxon>
        <taxon>Glossinidae</taxon>
        <taxon>Glossina</taxon>
    </lineage>
</organism>
<name>A0A1A9VB61_GLOAU</name>
<keyword evidence="3" id="KW-1185">Reference proteome</keyword>
<dbReference type="VEuPathDB" id="VectorBase:GAUT031627"/>
<dbReference type="Proteomes" id="UP000078200">
    <property type="component" value="Unassembled WGS sequence"/>
</dbReference>
<feature type="region of interest" description="Disordered" evidence="1">
    <location>
        <begin position="124"/>
        <end position="145"/>
    </location>
</feature>
<reference evidence="2" key="1">
    <citation type="submission" date="2020-05" db="UniProtKB">
        <authorList>
            <consortium name="EnsemblMetazoa"/>
        </authorList>
    </citation>
    <scope>IDENTIFICATION</scope>
    <source>
        <strain evidence="2">TTRI</strain>
    </source>
</reference>
<evidence type="ECO:0000313" key="3">
    <source>
        <dbReference type="Proteomes" id="UP000078200"/>
    </source>
</evidence>
<sequence>MDICVSIKLLDVKKSSTVFELFIASVENVKKICSAVIVAGNFNSKSPEAHSKKSDRRGIAVNEMVASLDLGLPYKIIAKKVERVKLILKVAIWTQTTVEELFPATERQQRIIVELKVVLTEERELQREKSEQHVEDSTKRNNTTD</sequence>